<evidence type="ECO:0000313" key="3">
    <source>
        <dbReference type="Proteomes" id="UP000633619"/>
    </source>
</evidence>
<organism evidence="2 3">
    <name type="scientific">Thermoactinomyces intermedius</name>
    <dbReference type="NCBI Taxonomy" id="2024"/>
    <lineage>
        <taxon>Bacteria</taxon>
        <taxon>Bacillati</taxon>
        <taxon>Bacillota</taxon>
        <taxon>Bacilli</taxon>
        <taxon>Bacillales</taxon>
        <taxon>Thermoactinomycetaceae</taxon>
        <taxon>Thermoactinomyces</taxon>
    </lineage>
</organism>
<reference evidence="2 3" key="1">
    <citation type="submission" date="2020-12" db="EMBL/GenBank/DDBJ databases">
        <title>WGS of Thermoactinomyces spp.</title>
        <authorList>
            <person name="Cheng K."/>
        </authorList>
    </citation>
    <scope>NUCLEOTIDE SEQUENCE [LARGE SCALE GENOMIC DNA]</scope>
    <source>
        <strain evidence="3">CICC 10671\DSM 43846</strain>
    </source>
</reference>
<keyword evidence="1" id="KW-0472">Membrane</keyword>
<feature type="transmembrane region" description="Helical" evidence="1">
    <location>
        <begin position="44"/>
        <end position="62"/>
    </location>
</feature>
<sequence>MLLDYLNVPDAWWRLYAYIAVLGLGFVIVILLRKDIKDLTTTEFTGSIYIFGFFLAFTLFSNFKEFITEMRSEIIGMCIDIGLVYLIIEHTLSNDRKREEREKEKSAYKHYLRENLSYLLPELDRRYMSLFKDSTTKDISDYFVENFDEQNIKWELFAGNSGTRSYNYLFREFASKEVEKLILIYNRVMPNDLLHHLLSLETQRQGQQQHPNKCLTCLPHSFAVGVHFPKIIFDTRIYFQPAPAPTDPRLGGIAFCLGLSLRLSCVGFVSSTSSS</sequence>
<name>A0A8I1A9T8_THEIN</name>
<dbReference type="AlphaFoldDB" id="A0A8I1A9T8"/>
<comment type="caution">
    <text evidence="2">The sequence shown here is derived from an EMBL/GenBank/DDBJ whole genome shotgun (WGS) entry which is preliminary data.</text>
</comment>
<feature type="transmembrane region" description="Helical" evidence="1">
    <location>
        <begin position="12"/>
        <end position="32"/>
    </location>
</feature>
<dbReference type="RefSeq" id="WP_181729170.1">
    <property type="nucleotide sequence ID" value="NZ_JACEIR010000001.1"/>
</dbReference>
<accession>A0A8I1A9T8</accession>
<keyword evidence="1" id="KW-0812">Transmembrane</keyword>
<dbReference type="Proteomes" id="UP000633619">
    <property type="component" value="Unassembled WGS sequence"/>
</dbReference>
<keyword evidence="3" id="KW-1185">Reference proteome</keyword>
<keyword evidence="1" id="KW-1133">Transmembrane helix</keyword>
<protein>
    <submittedName>
        <fullName evidence="2">Uncharacterized protein</fullName>
    </submittedName>
</protein>
<dbReference type="EMBL" id="JAECVW010000001">
    <property type="protein sequence ID" value="MBH8594071.1"/>
    <property type="molecule type" value="Genomic_DNA"/>
</dbReference>
<proteinExistence type="predicted"/>
<gene>
    <name evidence="2" type="ORF">I8U20_01855</name>
</gene>
<evidence type="ECO:0000313" key="2">
    <source>
        <dbReference type="EMBL" id="MBH8594071.1"/>
    </source>
</evidence>
<evidence type="ECO:0000256" key="1">
    <source>
        <dbReference type="SAM" id="Phobius"/>
    </source>
</evidence>